<organism evidence="1 2">
    <name type="scientific">Elysia crispata</name>
    <name type="common">lettuce slug</name>
    <dbReference type="NCBI Taxonomy" id="231223"/>
    <lineage>
        <taxon>Eukaryota</taxon>
        <taxon>Metazoa</taxon>
        <taxon>Spiralia</taxon>
        <taxon>Lophotrochozoa</taxon>
        <taxon>Mollusca</taxon>
        <taxon>Gastropoda</taxon>
        <taxon>Heterobranchia</taxon>
        <taxon>Euthyneura</taxon>
        <taxon>Panpulmonata</taxon>
        <taxon>Sacoglossa</taxon>
        <taxon>Placobranchoidea</taxon>
        <taxon>Plakobranchidae</taxon>
        <taxon>Elysia</taxon>
    </lineage>
</organism>
<keyword evidence="2" id="KW-1185">Reference proteome</keyword>
<dbReference type="AlphaFoldDB" id="A0AAE1ATP6"/>
<accession>A0AAE1ATP6</accession>
<protein>
    <submittedName>
        <fullName evidence="1">Uncharacterized protein</fullName>
    </submittedName>
</protein>
<sequence>MTNRQRIRLGRQQRHLVLRLYAETLTLGVFQVCLPAPYTEMARQNSATKMAVLVIKHIVEEAIAEQDEVIYSYFAVSTAALRSIQPKAEALWSVGQHQLDNSKPW</sequence>
<evidence type="ECO:0000313" key="2">
    <source>
        <dbReference type="Proteomes" id="UP001283361"/>
    </source>
</evidence>
<dbReference type="EMBL" id="JAWDGP010001172">
    <property type="protein sequence ID" value="KAK3793824.1"/>
    <property type="molecule type" value="Genomic_DNA"/>
</dbReference>
<evidence type="ECO:0000313" key="1">
    <source>
        <dbReference type="EMBL" id="KAK3793824.1"/>
    </source>
</evidence>
<reference evidence="1" key="1">
    <citation type="journal article" date="2023" name="G3 (Bethesda)">
        <title>A reference genome for the long-term kleptoplast-retaining sea slug Elysia crispata morphotype clarki.</title>
        <authorList>
            <person name="Eastman K.E."/>
            <person name="Pendleton A.L."/>
            <person name="Shaikh M.A."/>
            <person name="Suttiyut T."/>
            <person name="Ogas R."/>
            <person name="Tomko P."/>
            <person name="Gavelis G."/>
            <person name="Widhalm J.R."/>
            <person name="Wisecaver J.H."/>
        </authorList>
    </citation>
    <scope>NUCLEOTIDE SEQUENCE</scope>
    <source>
        <strain evidence="1">ECLA1</strain>
    </source>
</reference>
<proteinExistence type="predicted"/>
<gene>
    <name evidence="1" type="ORF">RRG08_062795</name>
</gene>
<dbReference type="Proteomes" id="UP001283361">
    <property type="component" value="Unassembled WGS sequence"/>
</dbReference>
<comment type="caution">
    <text evidence="1">The sequence shown here is derived from an EMBL/GenBank/DDBJ whole genome shotgun (WGS) entry which is preliminary data.</text>
</comment>
<name>A0AAE1ATP6_9GAST</name>